<evidence type="ECO:0000256" key="7">
    <source>
        <dbReference type="SAM" id="Phobius"/>
    </source>
</evidence>
<gene>
    <name evidence="9" type="ORF">UT08_C0006G0076</name>
</gene>
<name>A0A0G0L0M5_9BACT</name>
<dbReference type="Pfam" id="PF01435">
    <property type="entry name" value="Peptidase_M48"/>
    <property type="match status" value="1"/>
</dbReference>
<dbReference type="Proteomes" id="UP000034081">
    <property type="component" value="Unassembled WGS sequence"/>
</dbReference>
<comment type="similarity">
    <text evidence="6">Belongs to the peptidase M48 family.</text>
</comment>
<dbReference type="AlphaFoldDB" id="A0A0G0L0M5"/>
<accession>A0A0G0L0M5</accession>
<keyword evidence="5 6" id="KW-0482">Metalloprotease</keyword>
<dbReference type="EMBL" id="LBVL01000006">
    <property type="protein sequence ID" value="KKQ85493.1"/>
    <property type="molecule type" value="Genomic_DNA"/>
</dbReference>
<proteinExistence type="inferred from homology"/>
<feature type="transmembrane region" description="Helical" evidence="7">
    <location>
        <begin position="7"/>
        <end position="26"/>
    </location>
</feature>
<dbReference type="InterPro" id="IPR001915">
    <property type="entry name" value="Peptidase_M48"/>
</dbReference>
<evidence type="ECO:0000313" key="10">
    <source>
        <dbReference type="Proteomes" id="UP000034081"/>
    </source>
</evidence>
<dbReference type="GO" id="GO:0046872">
    <property type="term" value="F:metal ion binding"/>
    <property type="evidence" value="ECO:0007669"/>
    <property type="project" value="UniProtKB-KW"/>
</dbReference>
<keyword evidence="1 6" id="KW-0645">Protease</keyword>
<keyword evidence="7" id="KW-1133">Transmembrane helix</keyword>
<dbReference type="GO" id="GO:0006508">
    <property type="term" value="P:proteolysis"/>
    <property type="evidence" value="ECO:0007669"/>
    <property type="project" value="UniProtKB-KW"/>
</dbReference>
<dbReference type="PANTHER" id="PTHR34978">
    <property type="entry name" value="POSSIBLE SENSOR-TRANSDUCER PROTEIN BLAR"/>
    <property type="match status" value="1"/>
</dbReference>
<keyword evidence="7" id="KW-0472">Membrane</keyword>
<keyword evidence="2" id="KW-0479">Metal-binding</keyword>
<evidence type="ECO:0000259" key="8">
    <source>
        <dbReference type="Pfam" id="PF01435"/>
    </source>
</evidence>
<protein>
    <submittedName>
        <fullName evidence="9">Peptidase, M56 domain-containing protein</fullName>
    </submittedName>
</protein>
<evidence type="ECO:0000256" key="1">
    <source>
        <dbReference type="ARBA" id="ARBA00022670"/>
    </source>
</evidence>
<reference evidence="9 10" key="1">
    <citation type="journal article" date="2015" name="Nature">
        <title>rRNA introns, odd ribosomes, and small enigmatic genomes across a large radiation of phyla.</title>
        <authorList>
            <person name="Brown C.T."/>
            <person name="Hug L.A."/>
            <person name="Thomas B.C."/>
            <person name="Sharon I."/>
            <person name="Castelle C.J."/>
            <person name="Singh A."/>
            <person name="Wilkins M.J."/>
            <person name="Williams K.H."/>
            <person name="Banfield J.F."/>
        </authorList>
    </citation>
    <scope>NUCLEOTIDE SEQUENCE [LARGE SCALE GENOMIC DNA]</scope>
</reference>
<evidence type="ECO:0000256" key="2">
    <source>
        <dbReference type="ARBA" id="ARBA00022723"/>
    </source>
</evidence>
<dbReference type="STRING" id="1618570.UT08_C0006G0076"/>
<feature type="domain" description="Peptidase M48" evidence="8">
    <location>
        <begin position="110"/>
        <end position="182"/>
    </location>
</feature>
<evidence type="ECO:0000256" key="5">
    <source>
        <dbReference type="ARBA" id="ARBA00023049"/>
    </source>
</evidence>
<dbReference type="InterPro" id="IPR052173">
    <property type="entry name" value="Beta-lactam_resp_regulator"/>
</dbReference>
<dbReference type="Gene3D" id="3.30.2010.10">
    <property type="entry name" value="Metalloproteases ('zincins'), catalytic domain"/>
    <property type="match status" value="1"/>
</dbReference>
<keyword evidence="7" id="KW-0812">Transmembrane</keyword>
<evidence type="ECO:0000256" key="3">
    <source>
        <dbReference type="ARBA" id="ARBA00022801"/>
    </source>
</evidence>
<sequence length="325" mass="37089">MKKEISYTLSILLIFTFSVFSLFVLFKKYSGLTFEHFRETCKVIASSFFSTGAHYIGFVLTAIVLAITLGLFLKTLFSYIKTKRKLEVLLQKQIFSLPQKLKIILERNGIQKDLIVIVEEGDVYAFTIDWFSPKIVVSTQLIRKLNKNQLEAVILHENYHLKNLHPLLLIVGEILSSSLSLLPLLKDLTKKMRVVLEKEADRYVFGQQKTARHLNLALETVGSQNRFKIYPNFSHPKDDGPLAQKRNDYKIKRFNLSVSVAVILAGFFLFKFPGDIHTIQATGNSYLSNCEDNLCSTHCPTDKLYQSSNIIPAFQTTFASFNTVD</sequence>
<dbReference type="GO" id="GO:0004222">
    <property type="term" value="F:metalloendopeptidase activity"/>
    <property type="evidence" value="ECO:0007669"/>
    <property type="project" value="InterPro"/>
</dbReference>
<evidence type="ECO:0000256" key="4">
    <source>
        <dbReference type="ARBA" id="ARBA00022833"/>
    </source>
</evidence>
<keyword evidence="4 6" id="KW-0862">Zinc</keyword>
<evidence type="ECO:0000313" key="9">
    <source>
        <dbReference type="EMBL" id="KKQ85493.1"/>
    </source>
</evidence>
<dbReference type="CDD" id="cd07326">
    <property type="entry name" value="M56_BlaR1_MecR1_like"/>
    <property type="match status" value="1"/>
</dbReference>
<dbReference type="PANTHER" id="PTHR34978:SF3">
    <property type="entry name" value="SLR0241 PROTEIN"/>
    <property type="match status" value="1"/>
</dbReference>
<comment type="cofactor">
    <cofactor evidence="6">
        <name>Zn(2+)</name>
        <dbReference type="ChEBI" id="CHEBI:29105"/>
    </cofactor>
    <text evidence="6">Binds 1 zinc ion per subunit.</text>
</comment>
<organism evidence="9 10">
    <name type="scientific">Candidatus Woesebacteria bacterium GW2011_GWB1_38_8</name>
    <dbReference type="NCBI Taxonomy" id="1618570"/>
    <lineage>
        <taxon>Bacteria</taxon>
        <taxon>Candidatus Woeseibacteriota</taxon>
    </lineage>
</organism>
<evidence type="ECO:0000256" key="6">
    <source>
        <dbReference type="RuleBase" id="RU003983"/>
    </source>
</evidence>
<feature type="transmembrane region" description="Helical" evidence="7">
    <location>
        <begin position="55"/>
        <end position="77"/>
    </location>
</feature>
<keyword evidence="3 6" id="KW-0378">Hydrolase</keyword>
<comment type="caution">
    <text evidence="9">The sequence shown here is derived from an EMBL/GenBank/DDBJ whole genome shotgun (WGS) entry which is preliminary data.</text>
</comment>
<feature type="transmembrane region" description="Helical" evidence="7">
    <location>
        <begin position="254"/>
        <end position="272"/>
    </location>
</feature>